<comment type="similarity">
    <text evidence="9">Belongs to the RNase Y family.</text>
</comment>
<dbReference type="GO" id="GO:0005886">
    <property type="term" value="C:plasma membrane"/>
    <property type="evidence" value="ECO:0007669"/>
    <property type="project" value="UniProtKB-SubCell"/>
</dbReference>
<organism evidence="13 14">
    <name type="scientific">Rhinopithecimicrobium faecis</name>
    <dbReference type="NCBI Taxonomy" id="2820698"/>
    <lineage>
        <taxon>Bacteria</taxon>
        <taxon>Pseudomonadati</taxon>
        <taxon>Bacteroidota</taxon>
        <taxon>Sphingobacteriia</taxon>
        <taxon>Sphingobacteriales</taxon>
        <taxon>Sphingobacteriaceae</taxon>
        <taxon>Rhinopithecimicrobium</taxon>
    </lineage>
</organism>
<dbReference type="HAMAP" id="MF_00335">
    <property type="entry name" value="RNase_Y"/>
    <property type="match status" value="1"/>
</dbReference>
<evidence type="ECO:0000313" key="14">
    <source>
        <dbReference type="Proteomes" id="UP000679691"/>
    </source>
</evidence>
<accession>A0A8T4HBX0</accession>
<evidence type="ECO:0000313" key="13">
    <source>
        <dbReference type="EMBL" id="MBP3943775.1"/>
    </source>
</evidence>
<dbReference type="InterPro" id="IPR006674">
    <property type="entry name" value="HD_domain"/>
</dbReference>
<dbReference type="GO" id="GO:0003723">
    <property type="term" value="F:RNA binding"/>
    <property type="evidence" value="ECO:0007669"/>
    <property type="project" value="UniProtKB-UniRule"/>
</dbReference>
<dbReference type="EMBL" id="JAGKSB010000010">
    <property type="protein sequence ID" value="MBP3943775.1"/>
    <property type="molecule type" value="Genomic_DNA"/>
</dbReference>
<keyword evidence="1 9" id="KW-1003">Cell membrane</keyword>
<evidence type="ECO:0000256" key="6">
    <source>
        <dbReference type="ARBA" id="ARBA00022884"/>
    </source>
</evidence>
<dbReference type="InterPro" id="IPR006675">
    <property type="entry name" value="HDIG_dom"/>
</dbReference>
<keyword evidence="6 9" id="KW-0694">RNA-binding</keyword>
<keyword evidence="8 9" id="KW-0472">Membrane</keyword>
<dbReference type="CDD" id="cd22431">
    <property type="entry name" value="KH-I_RNaseY"/>
    <property type="match status" value="1"/>
</dbReference>
<keyword evidence="7 9" id="KW-1133">Transmembrane helix</keyword>
<dbReference type="SMART" id="SM00322">
    <property type="entry name" value="KH"/>
    <property type="match status" value="1"/>
</dbReference>
<keyword evidence="2 9" id="KW-0812">Transmembrane</keyword>
<dbReference type="NCBIfam" id="TIGR03319">
    <property type="entry name" value="RNase_Y"/>
    <property type="match status" value="1"/>
</dbReference>
<evidence type="ECO:0000256" key="9">
    <source>
        <dbReference type="HAMAP-Rule" id="MF_00335"/>
    </source>
</evidence>
<dbReference type="Pfam" id="PF01966">
    <property type="entry name" value="HD"/>
    <property type="match status" value="1"/>
</dbReference>
<protein>
    <recommendedName>
        <fullName evidence="9 10">Ribonuclease Y</fullName>
        <shortName evidence="9">RNase Y</shortName>
        <ecNumber evidence="9 10">3.1.-.-</ecNumber>
    </recommendedName>
</protein>
<dbReference type="SMART" id="SM00471">
    <property type="entry name" value="HDc"/>
    <property type="match status" value="1"/>
</dbReference>
<comment type="function">
    <text evidence="9">Endoribonuclease that initiates mRNA decay.</text>
</comment>
<dbReference type="Gene3D" id="1.10.3210.10">
    <property type="entry name" value="Hypothetical protein af1432"/>
    <property type="match status" value="1"/>
</dbReference>
<dbReference type="Gene3D" id="3.30.1370.10">
    <property type="entry name" value="K Homology domain, type 1"/>
    <property type="match status" value="1"/>
</dbReference>
<comment type="subcellular location">
    <subcellularLocation>
        <location evidence="9">Cell membrane</location>
        <topology evidence="9">Single-pass membrane protein</topology>
    </subcellularLocation>
</comment>
<dbReference type="RefSeq" id="WP_353547275.1">
    <property type="nucleotide sequence ID" value="NZ_JAGKSB010000010.1"/>
</dbReference>
<evidence type="ECO:0000256" key="5">
    <source>
        <dbReference type="ARBA" id="ARBA00022801"/>
    </source>
</evidence>
<reference evidence="13" key="1">
    <citation type="submission" date="2021-03" db="EMBL/GenBank/DDBJ databases">
        <authorList>
            <person name="Lu T."/>
            <person name="Wang Q."/>
            <person name="Han X."/>
        </authorList>
    </citation>
    <scope>NUCLEOTIDE SEQUENCE</scope>
    <source>
        <strain evidence="13">WQ 2009</strain>
    </source>
</reference>
<dbReference type="CDD" id="cd00077">
    <property type="entry name" value="HDc"/>
    <property type="match status" value="1"/>
</dbReference>
<feature type="domain" description="HD" evidence="12">
    <location>
        <begin position="333"/>
        <end position="426"/>
    </location>
</feature>
<dbReference type="AlphaFoldDB" id="A0A8T4HBX0"/>
<evidence type="ECO:0000259" key="12">
    <source>
        <dbReference type="PROSITE" id="PS51831"/>
    </source>
</evidence>
<sequence>MNTAIYIILSLIVGVVIGRYLLQKLFTKQEQEANEKVKSIIKEAEQEAEHLKKKRLLDAKEKFLQLKAEHEKEVSQRNNAISQKENTLRQKEQSVTQKLENLNREKQDLDAKNKQLDKLIEVNDKKSEEVESLKLQQIKQLESIAGVTAEEAKNQLVDSLREEARSQAIMQIKDVVDEAKLTATKEAKKVVIQTIQRTATESAIENTVSIFNIENDEIKGRIIGREGRNIRALEAATGVEIIVDDTPEAIILSGFDPVRREIARLALHRLVTDGRIHPARIEEVVAKTRTQIEDEIVEIGERTVIDLGIHGLHPELIRMVGRMRYRSSYGQNLLQHSREVANFAATMAAELGLNVKHAKRAGLLHDIGKVPDDNPELPHAILGMQLAEKYKEHPDVCNAIGAHHDEIEMTAMISPIVQACDAISGARPGARREVVESYIKRLKELEELALSYPGVDKTFAIQAGRELRVIVESEKISDAQAEILAADISNRIQTEMTYPGQIKVTVIRETRSVSFAK</sequence>
<keyword evidence="14" id="KW-1185">Reference proteome</keyword>
<feature type="region of interest" description="Disordered" evidence="11">
    <location>
        <begin position="74"/>
        <end position="94"/>
    </location>
</feature>
<dbReference type="Pfam" id="PF00013">
    <property type="entry name" value="KH_1"/>
    <property type="match status" value="1"/>
</dbReference>
<dbReference type="GO" id="GO:0004521">
    <property type="term" value="F:RNA endonuclease activity"/>
    <property type="evidence" value="ECO:0007669"/>
    <property type="project" value="UniProtKB-UniRule"/>
</dbReference>
<dbReference type="NCBIfam" id="TIGR00277">
    <property type="entry name" value="HDIG"/>
    <property type="match status" value="1"/>
</dbReference>
<dbReference type="PROSITE" id="PS51831">
    <property type="entry name" value="HD"/>
    <property type="match status" value="1"/>
</dbReference>
<dbReference type="FunFam" id="1.10.3210.10:FF:000013">
    <property type="entry name" value="Ribonuclease Y"/>
    <property type="match status" value="1"/>
</dbReference>
<evidence type="ECO:0000256" key="1">
    <source>
        <dbReference type="ARBA" id="ARBA00022475"/>
    </source>
</evidence>
<evidence type="ECO:0000256" key="3">
    <source>
        <dbReference type="ARBA" id="ARBA00022722"/>
    </source>
</evidence>
<proteinExistence type="inferred from homology"/>
<dbReference type="InterPro" id="IPR004088">
    <property type="entry name" value="KH_dom_type_1"/>
</dbReference>
<dbReference type="InterPro" id="IPR004087">
    <property type="entry name" value="KH_dom"/>
</dbReference>
<dbReference type="PANTHER" id="PTHR12826:SF15">
    <property type="entry name" value="RIBONUCLEASE Y"/>
    <property type="match status" value="1"/>
</dbReference>
<keyword evidence="4 9" id="KW-0255">Endonuclease</keyword>
<dbReference type="PROSITE" id="PS50084">
    <property type="entry name" value="KH_TYPE_1"/>
    <property type="match status" value="1"/>
</dbReference>
<dbReference type="PANTHER" id="PTHR12826">
    <property type="entry name" value="RIBONUCLEASE Y"/>
    <property type="match status" value="1"/>
</dbReference>
<dbReference type="InterPro" id="IPR017705">
    <property type="entry name" value="Ribonuclease_Y"/>
</dbReference>
<dbReference type="Proteomes" id="UP000679691">
    <property type="component" value="Unassembled WGS sequence"/>
</dbReference>
<evidence type="ECO:0000256" key="2">
    <source>
        <dbReference type="ARBA" id="ARBA00022692"/>
    </source>
</evidence>
<evidence type="ECO:0000256" key="10">
    <source>
        <dbReference type="NCBIfam" id="TIGR03319"/>
    </source>
</evidence>
<dbReference type="InterPro" id="IPR022711">
    <property type="entry name" value="RNase_Y_N"/>
</dbReference>
<feature type="transmembrane region" description="Helical" evidence="9">
    <location>
        <begin position="6"/>
        <end position="22"/>
    </location>
</feature>
<name>A0A8T4HBX0_9SPHI</name>
<dbReference type="InterPro" id="IPR003607">
    <property type="entry name" value="HD/PDEase_dom"/>
</dbReference>
<evidence type="ECO:0000256" key="8">
    <source>
        <dbReference type="ARBA" id="ARBA00023136"/>
    </source>
</evidence>
<evidence type="ECO:0000256" key="7">
    <source>
        <dbReference type="ARBA" id="ARBA00022989"/>
    </source>
</evidence>
<evidence type="ECO:0000256" key="4">
    <source>
        <dbReference type="ARBA" id="ARBA00022759"/>
    </source>
</evidence>
<dbReference type="SUPFAM" id="SSF109604">
    <property type="entry name" value="HD-domain/PDEase-like"/>
    <property type="match status" value="1"/>
</dbReference>
<dbReference type="EC" id="3.1.-.-" evidence="9 10"/>
<dbReference type="InterPro" id="IPR036612">
    <property type="entry name" value="KH_dom_type_1_sf"/>
</dbReference>
<comment type="caution">
    <text evidence="13">The sequence shown here is derived from an EMBL/GenBank/DDBJ whole genome shotgun (WGS) entry which is preliminary data.</text>
</comment>
<keyword evidence="5 9" id="KW-0378">Hydrolase</keyword>
<dbReference type="Pfam" id="PF12072">
    <property type="entry name" value="RNase_Y_N"/>
    <property type="match status" value="1"/>
</dbReference>
<gene>
    <name evidence="9 13" type="primary">rny</name>
    <name evidence="13" type="ORF">J5U18_09390</name>
</gene>
<dbReference type="GO" id="GO:0016787">
    <property type="term" value="F:hydrolase activity"/>
    <property type="evidence" value="ECO:0007669"/>
    <property type="project" value="UniProtKB-KW"/>
</dbReference>
<keyword evidence="3 9" id="KW-0540">Nuclease</keyword>
<feature type="compositionally biased region" description="Polar residues" evidence="11">
    <location>
        <begin position="76"/>
        <end position="85"/>
    </location>
</feature>
<dbReference type="GO" id="GO:0006402">
    <property type="term" value="P:mRNA catabolic process"/>
    <property type="evidence" value="ECO:0007669"/>
    <property type="project" value="UniProtKB-UniRule"/>
</dbReference>
<dbReference type="SUPFAM" id="SSF54791">
    <property type="entry name" value="Eukaryotic type KH-domain (KH-domain type I)"/>
    <property type="match status" value="1"/>
</dbReference>
<evidence type="ECO:0000256" key="11">
    <source>
        <dbReference type="SAM" id="MobiDB-lite"/>
    </source>
</evidence>